<dbReference type="EMBL" id="JANHOG010000096">
    <property type="protein sequence ID" value="KAJ3558309.1"/>
    <property type="molecule type" value="Genomic_DNA"/>
</dbReference>
<evidence type="ECO:0000313" key="2">
    <source>
        <dbReference type="Proteomes" id="UP001148662"/>
    </source>
</evidence>
<name>A0ACC1TCJ5_9APHY</name>
<proteinExistence type="predicted"/>
<sequence length="463" mass="51541">MKFLNLLPISEEACELAEVLEFQPEVEQFVKDDDLARTLPYCDGLQAALLSGIHDLTDRTIILLARTSNHLEILDCSGCREISDVGVRELAVLGTQLQAVRLNSVVGITDPSVCALVRSLPHLTELELSDLPLVTAASVRDIWTFAKKLRILRLARCNQLTDKGFPHPFPPSSTSDAATTRSAPEAWHALRHKPRISLGALTEHIEPSTWLDALPPLILPDSHLLNNLRLCDLAYCKKITDHAVQGVVAHAPRIHHISLAGCSLVTDHGIQGLCRLGLNLEYVSLAHLERITDRSIVHLVGACSHLKTVDISFCIKLSDLAILELATLPNLRRLSMVGLTRVTRVGLSFLAEHAHNLAHLHISQCTDDSIDLDVIQFLLEKLVHLEYFSGSGVHALTRKGVKRFSESPPSGYDAEWQEAYRVFKGENIANLRSFLQKEERRRKEAELKNIPFVPRSDDSMNLY</sequence>
<reference evidence="1" key="1">
    <citation type="submission" date="2022-07" db="EMBL/GenBank/DDBJ databases">
        <title>Genome Sequence of Phlebia brevispora.</title>
        <authorList>
            <person name="Buettner E."/>
        </authorList>
    </citation>
    <scope>NUCLEOTIDE SEQUENCE</scope>
    <source>
        <strain evidence="1">MPL23</strain>
    </source>
</reference>
<comment type="caution">
    <text evidence="1">The sequence shown here is derived from an EMBL/GenBank/DDBJ whole genome shotgun (WGS) entry which is preliminary data.</text>
</comment>
<gene>
    <name evidence="1" type="ORF">NM688_g995</name>
</gene>
<accession>A0ACC1TCJ5</accession>
<evidence type="ECO:0000313" key="1">
    <source>
        <dbReference type="EMBL" id="KAJ3558309.1"/>
    </source>
</evidence>
<keyword evidence="2" id="KW-1185">Reference proteome</keyword>
<dbReference type="Proteomes" id="UP001148662">
    <property type="component" value="Unassembled WGS sequence"/>
</dbReference>
<organism evidence="1 2">
    <name type="scientific">Phlebia brevispora</name>
    <dbReference type="NCBI Taxonomy" id="194682"/>
    <lineage>
        <taxon>Eukaryota</taxon>
        <taxon>Fungi</taxon>
        <taxon>Dikarya</taxon>
        <taxon>Basidiomycota</taxon>
        <taxon>Agaricomycotina</taxon>
        <taxon>Agaricomycetes</taxon>
        <taxon>Polyporales</taxon>
        <taxon>Meruliaceae</taxon>
        <taxon>Phlebia</taxon>
    </lineage>
</organism>
<protein>
    <submittedName>
        <fullName evidence="1">Uncharacterized protein</fullName>
    </submittedName>
</protein>